<dbReference type="HOGENOM" id="CLU_2766264_0_0_2"/>
<dbReference type="RefSeq" id="WP_014288808.1">
    <property type="nucleotide sequence ID" value="NC_016645.1"/>
</dbReference>
<organism evidence="1 2">
    <name type="scientific">Pyrobaculum ferrireducens</name>
    <dbReference type="NCBI Taxonomy" id="1104324"/>
    <lineage>
        <taxon>Archaea</taxon>
        <taxon>Thermoproteota</taxon>
        <taxon>Thermoprotei</taxon>
        <taxon>Thermoproteales</taxon>
        <taxon>Thermoproteaceae</taxon>
        <taxon>Pyrobaculum</taxon>
    </lineage>
</organism>
<evidence type="ECO:0000313" key="2">
    <source>
        <dbReference type="Proteomes" id="UP000005867"/>
    </source>
</evidence>
<name>G7VFH6_9CREN</name>
<dbReference type="Proteomes" id="UP000005867">
    <property type="component" value="Chromosome"/>
</dbReference>
<accession>G7VFH6</accession>
<dbReference type="eggNOG" id="arCOG05649">
    <property type="taxonomic scope" value="Archaea"/>
</dbReference>
<dbReference type="BioCyc" id="PSP1104324:GJSN-1535-MONOMER"/>
<proteinExistence type="predicted"/>
<dbReference type="GeneID" id="11596060"/>
<dbReference type="EMBL" id="CP003098">
    <property type="protein sequence ID" value="AET32982.1"/>
    <property type="molecule type" value="Genomic_DNA"/>
</dbReference>
<reference evidence="1 2" key="1">
    <citation type="journal article" date="2012" name="J. Bacteriol.">
        <title>Complete genome sequence of strain 1860, a crenarchaeon of the genus pyrobaculum able to grow with various electron acceptors.</title>
        <authorList>
            <person name="Mardanov A.V."/>
            <person name="Gumerov V.M."/>
            <person name="Slobodkina G.B."/>
            <person name="Beletsky A.V."/>
            <person name="Bonch-Osmolovskaya E.A."/>
            <person name="Ravin N.V."/>
            <person name="Skryabin K.G."/>
        </authorList>
    </citation>
    <scope>NUCLEOTIDE SEQUENCE [LARGE SCALE GENOMIC DNA]</scope>
    <source>
        <strain evidence="1 2">1860</strain>
    </source>
</reference>
<dbReference type="AlphaFoldDB" id="G7VFH6"/>
<evidence type="ECO:0000313" key="1">
    <source>
        <dbReference type="EMBL" id="AET32982.1"/>
    </source>
</evidence>
<sequence length="69" mass="7960">MILYTSQLQIIEDVESLLQRYKAKPVAIKGTKVNFYWPPRPTGVPINLLKNFPPDMYVVFKGRNLIVVP</sequence>
<keyword evidence="2" id="KW-1185">Reference proteome</keyword>
<gene>
    <name evidence="1" type="ORF">P186_1563</name>
</gene>
<dbReference type="KEGG" id="pyr:P186_1563"/>
<dbReference type="OrthoDB" id="23717at2157"/>
<dbReference type="STRING" id="1104324.P186_1563"/>
<protein>
    <submittedName>
        <fullName evidence="1">Uncharacterized protein</fullName>
    </submittedName>
</protein>